<gene>
    <name evidence="3" type="ORF">CRG98_017681</name>
</gene>
<feature type="region of interest" description="Disordered" evidence="1">
    <location>
        <begin position="362"/>
        <end position="390"/>
    </location>
</feature>
<feature type="region of interest" description="Disordered" evidence="1">
    <location>
        <begin position="1"/>
        <end position="23"/>
    </location>
</feature>
<dbReference type="AlphaFoldDB" id="A0A2I0K067"/>
<protein>
    <submittedName>
        <fullName evidence="3">Uncharacterized protein</fullName>
    </submittedName>
</protein>
<accession>A0A2I0K067</accession>
<evidence type="ECO:0000256" key="2">
    <source>
        <dbReference type="SAM" id="Phobius"/>
    </source>
</evidence>
<dbReference type="Proteomes" id="UP000233551">
    <property type="component" value="Unassembled WGS sequence"/>
</dbReference>
<keyword evidence="4" id="KW-1185">Reference proteome</keyword>
<organism evidence="3 4">
    <name type="scientific">Punica granatum</name>
    <name type="common">Pomegranate</name>
    <dbReference type="NCBI Taxonomy" id="22663"/>
    <lineage>
        <taxon>Eukaryota</taxon>
        <taxon>Viridiplantae</taxon>
        <taxon>Streptophyta</taxon>
        <taxon>Embryophyta</taxon>
        <taxon>Tracheophyta</taxon>
        <taxon>Spermatophyta</taxon>
        <taxon>Magnoliopsida</taxon>
        <taxon>eudicotyledons</taxon>
        <taxon>Gunneridae</taxon>
        <taxon>Pentapetalae</taxon>
        <taxon>rosids</taxon>
        <taxon>malvids</taxon>
        <taxon>Myrtales</taxon>
        <taxon>Lythraceae</taxon>
        <taxon>Punica</taxon>
    </lineage>
</organism>
<comment type="caution">
    <text evidence="3">The sequence shown here is derived from an EMBL/GenBank/DDBJ whole genome shotgun (WGS) entry which is preliminary data.</text>
</comment>
<sequence length="418" mass="45047">MDASENESPLAILRPEGRGPASHPGLGVREVGLGRIGPNGPAGIWTGPSGIGCCWAGLDGCRWARPDDWAGPLLDWAELLYRTDCWTGPARTVLVAPGVSCTILKKKETDSISVGTRLGSVHFPGDARRTQVRRSRHLSFYDLKVESRQVTQGGLGRIGPNGPAEIWTGPSGIGCCWAGLDGCRWAEPNDWAGPLLDWAELLESELRESRGREEEERAGESSCGRSYGFGWGVGPWTVHGPVWSLGRAGRKRLRELWAKTNVRAEGSTRELGGWAVGELSGPGARPNTFLMASNRNGNDMNPQFPYYFAPPTWADPYQSSSSSSSSSVPKWVIAAIVAVGVNAGILLFLYIRRREKKIKKKAAAEAAAKPGPAPKGNDGKPANPPKPFPTSCQSCGHVGGTLTYLCPWCKYKAETSWP</sequence>
<feature type="compositionally biased region" description="Low complexity" evidence="1">
    <location>
        <begin position="364"/>
        <end position="381"/>
    </location>
</feature>
<evidence type="ECO:0000313" key="3">
    <source>
        <dbReference type="EMBL" id="PKI61955.1"/>
    </source>
</evidence>
<proteinExistence type="predicted"/>
<feature type="transmembrane region" description="Helical" evidence="2">
    <location>
        <begin position="331"/>
        <end position="351"/>
    </location>
</feature>
<evidence type="ECO:0000256" key="1">
    <source>
        <dbReference type="SAM" id="MobiDB-lite"/>
    </source>
</evidence>
<reference evidence="3 4" key="1">
    <citation type="submission" date="2017-11" db="EMBL/GenBank/DDBJ databases">
        <title>De-novo sequencing of pomegranate (Punica granatum L.) genome.</title>
        <authorList>
            <person name="Akparov Z."/>
            <person name="Amiraslanov A."/>
            <person name="Hajiyeva S."/>
            <person name="Abbasov M."/>
            <person name="Kaur K."/>
            <person name="Hamwieh A."/>
            <person name="Solovyev V."/>
            <person name="Salamov A."/>
            <person name="Braich B."/>
            <person name="Kosarev P."/>
            <person name="Mahmoud A."/>
            <person name="Hajiyev E."/>
            <person name="Babayeva S."/>
            <person name="Izzatullayeva V."/>
            <person name="Mammadov A."/>
            <person name="Mammadov A."/>
            <person name="Sharifova S."/>
            <person name="Ojaghi J."/>
            <person name="Eynullazada K."/>
            <person name="Bayramov B."/>
            <person name="Abdulazimova A."/>
            <person name="Shahmuradov I."/>
        </authorList>
    </citation>
    <scope>NUCLEOTIDE SEQUENCE [LARGE SCALE GENOMIC DNA]</scope>
    <source>
        <strain evidence="4">cv. AG2017</strain>
        <tissue evidence="3">Leaf</tissue>
    </source>
</reference>
<keyword evidence="2" id="KW-0812">Transmembrane</keyword>
<evidence type="ECO:0000313" key="4">
    <source>
        <dbReference type="Proteomes" id="UP000233551"/>
    </source>
</evidence>
<name>A0A2I0K067_PUNGR</name>
<keyword evidence="2" id="KW-0472">Membrane</keyword>
<keyword evidence="2" id="KW-1133">Transmembrane helix</keyword>
<dbReference type="EMBL" id="PGOL01000993">
    <property type="protein sequence ID" value="PKI61955.1"/>
    <property type="molecule type" value="Genomic_DNA"/>
</dbReference>